<proteinExistence type="predicted"/>
<protein>
    <submittedName>
        <fullName evidence="1">Uncharacterized protein</fullName>
    </submittedName>
</protein>
<gene>
    <name evidence="1" type="ORF">RSE6_11807</name>
</gene>
<sequence>MAVHFTKKSKTLAKTLGEAWLDNLHMTGANFKNLKT</sequence>
<keyword evidence="2" id="KW-1185">Reference proteome</keyword>
<dbReference type="EMBL" id="FJVC01000448">
    <property type="protein sequence ID" value="CZT50763.1"/>
    <property type="molecule type" value="Genomic_DNA"/>
</dbReference>
<reference evidence="2" key="1">
    <citation type="submission" date="2016-03" db="EMBL/GenBank/DDBJ databases">
        <authorList>
            <person name="Guldener U."/>
        </authorList>
    </citation>
    <scope>NUCLEOTIDE SEQUENCE [LARGE SCALE GENOMIC DNA]</scope>
</reference>
<evidence type="ECO:0000313" key="2">
    <source>
        <dbReference type="Proteomes" id="UP000177625"/>
    </source>
</evidence>
<accession>A0A1E1MNV2</accession>
<evidence type="ECO:0000313" key="1">
    <source>
        <dbReference type="EMBL" id="CZT50763.1"/>
    </source>
</evidence>
<dbReference type="Proteomes" id="UP000177625">
    <property type="component" value="Unassembled WGS sequence"/>
</dbReference>
<dbReference type="AlphaFoldDB" id="A0A1E1MNV2"/>
<name>A0A1E1MNV2_RHYSE</name>
<organism evidence="1 2">
    <name type="scientific">Rhynchosporium secalis</name>
    <name type="common">Barley scald fungus</name>
    <dbReference type="NCBI Taxonomy" id="38038"/>
    <lineage>
        <taxon>Eukaryota</taxon>
        <taxon>Fungi</taxon>
        <taxon>Dikarya</taxon>
        <taxon>Ascomycota</taxon>
        <taxon>Pezizomycotina</taxon>
        <taxon>Leotiomycetes</taxon>
        <taxon>Helotiales</taxon>
        <taxon>Ploettnerulaceae</taxon>
        <taxon>Rhynchosporium</taxon>
    </lineage>
</organism>